<accession>A0A9D2M315</accession>
<keyword evidence="1" id="KW-0946">Virion</keyword>
<proteinExistence type="predicted"/>
<organism evidence="1 2">
    <name type="scientific">Candidatus Ruthenibacterium avium</name>
    <dbReference type="NCBI Taxonomy" id="2838751"/>
    <lineage>
        <taxon>Bacteria</taxon>
        <taxon>Bacillati</taxon>
        <taxon>Bacillota</taxon>
        <taxon>Clostridia</taxon>
        <taxon>Eubacteriales</taxon>
        <taxon>Oscillospiraceae</taxon>
        <taxon>Ruthenibacterium</taxon>
    </lineage>
</organism>
<dbReference type="InterPro" id="IPR012851">
    <property type="entry name" value="Spore_coat_CotF-like"/>
</dbReference>
<gene>
    <name evidence="1" type="ORF">H9943_03420</name>
</gene>
<keyword evidence="1" id="KW-0167">Capsid protein</keyword>
<comment type="caution">
    <text evidence="1">The sequence shown here is derived from an EMBL/GenBank/DDBJ whole genome shotgun (WGS) entry which is preliminary data.</text>
</comment>
<name>A0A9D2M315_9FIRM</name>
<dbReference type="EMBL" id="DWYA01000035">
    <property type="protein sequence ID" value="HJB39428.1"/>
    <property type="molecule type" value="Genomic_DNA"/>
</dbReference>
<reference evidence="1" key="1">
    <citation type="journal article" date="2021" name="PeerJ">
        <title>Extensive microbial diversity within the chicken gut microbiome revealed by metagenomics and culture.</title>
        <authorList>
            <person name="Gilroy R."/>
            <person name="Ravi A."/>
            <person name="Getino M."/>
            <person name="Pursley I."/>
            <person name="Horton D.L."/>
            <person name="Alikhan N.F."/>
            <person name="Baker D."/>
            <person name="Gharbi K."/>
            <person name="Hall N."/>
            <person name="Watson M."/>
            <person name="Adriaenssens E.M."/>
            <person name="Foster-Nyarko E."/>
            <person name="Jarju S."/>
            <person name="Secka A."/>
            <person name="Antonio M."/>
            <person name="Oren A."/>
            <person name="Chaudhuri R.R."/>
            <person name="La Ragione R."/>
            <person name="Hildebrand F."/>
            <person name="Pallen M.J."/>
        </authorList>
    </citation>
    <scope>NUCLEOTIDE SEQUENCE</scope>
    <source>
        <strain evidence="1">ChiBcec8-14828</strain>
    </source>
</reference>
<evidence type="ECO:0000313" key="1">
    <source>
        <dbReference type="EMBL" id="HJB39428.1"/>
    </source>
</evidence>
<protein>
    <submittedName>
        <fullName evidence="1">Spore coat protein</fullName>
    </submittedName>
</protein>
<sequence>MKEHCFDDCAMMTDALDSQKMIAQQYNHYAGECSTQQKKNKLLGLLNEEHEMQFQVFQEMEKRGWYEPKEADAKQVSQACLQFRQKKKNL</sequence>
<reference evidence="1" key="2">
    <citation type="submission" date="2021-04" db="EMBL/GenBank/DDBJ databases">
        <authorList>
            <person name="Gilroy R."/>
        </authorList>
    </citation>
    <scope>NUCLEOTIDE SEQUENCE</scope>
    <source>
        <strain evidence="1">ChiBcec8-14828</strain>
    </source>
</reference>
<evidence type="ECO:0000313" key="2">
    <source>
        <dbReference type="Proteomes" id="UP000824209"/>
    </source>
</evidence>
<dbReference type="Proteomes" id="UP000824209">
    <property type="component" value="Unassembled WGS sequence"/>
</dbReference>
<dbReference type="Pfam" id="PF07875">
    <property type="entry name" value="Coat_F"/>
    <property type="match status" value="1"/>
</dbReference>
<dbReference type="AlphaFoldDB" id="A0A9D2M315"/>